<reference evidence="1 2" key="1">
    <citation type="submission" date="2023-10" db="EMBL/GenBank/DDBJ databases">
        <title>Genome-Wide Identification Analysis in wild type Solanum Pinnatisectum Reveals Some Genes Defensing Phytophthora Infestans.</title>
        <authorList>
            <person name="Sun C."/>
        </authorList>
    </citation>
    <scope>NUCLEOTIDE SEQUENCE [LARGE SCALE GENOMIC DNA]</scope>
    <source>
        <strain evidence="1">LQN</strain>
        <tissue evidence="1">Leaf</tissue>
    </source>
</reference>
<evidence type="ECO:0000313" key="2">
    <source>
        <dbReference type="Proteomes" id="UP001311915"/>
    </source>
</evidence>
<dbReference type="EMBL" id="JAWPEI010000002">
    <property type="protein sequence ID" value="KAK4733611.1"/>
    <property type="molecule type" value="Genomic_DNA"/>
</dbReference>
<organism evidence="1 2">
    <name type="scientific">Solanum pinnatisectum</name>
    <name type="common">tansyleaf nightshade</name>
    <dbReference type="NCBI Taxonomy" id="50273"/>
    <lineage>
        <taxon>Eukaryota</taxon>
        <taxon>Viridiplantae</taxon>
        <taxon>Streptophyta</taxon>
        <taxon>Embryophyta</taxon>
        <taxon>Tracheophyta</taxon>
        <taxon>Spermatophyta</taxon>
        <taxon>Magnoliopsida</taxon>
        <taxon>eudicotyledons</taxon>
        <taxon>Gunneridae</taxon>
        <taxon>Pentapetalae</taxon>
        <taxon>asterids</taxon>
        <taxon>lamiids</taxon>
        <taxon>Solanales</taxon>
        <taxon>Solanaceae</taxon>
        <taxon>Solanoideae</taxon>
        <taxon>Solaneae</taxon>
        <taxon>Solanum</taxon>
    </lineage>
</organism>
<keyword evidence="2" id="KW-1185">Reference proteome</keyword>
<dbReference type="PANTHER" id="PTHR47266">
    <property type="entry name" value="ENDONUCLEASE-RELATED"/>
    <property type="match status" value="1"/>
</dbReference>
<protein>
    <recommendedName>
        <fullName evidence="3">Reverse transcriptase domain-containing protein</fullName>
    </recommendedName>
</protein>
<comment type="caution">
    <text evidence="1">The sequence shown here is derived from an EMBL/GenBank/DDBJ whole genome shotgun (WGS) entry which is preliminary data.</text>
</comment>
<name>A0AAV9M6P5_9SOLN</name>
<sequence length="156" mass="18331">MSPYQLVYGKSCHLPVELKHNAMWALKKLNLDWGAASIQRLNDMNELDEFCLKAYESSALYKEKMKKYHDQKIEKREFIVGDLVLLFNSRLRLFPSKHKSKWTGPFNVTQVFPHGAVELENKEGIRFKENGHRIKVYMGKSESMQEVIEAYYLDEV</sequence>
<evidence type="ECO:0000313" key="1">
    <source>
        <dbReference type="EMBL" id="KAK4733611.1"/>
    </source>
</evidence>
<proteinExistence type="predicted"/>
<dbReference type="InterPro" id="IPR052160">
    <property type="entry name" value="Gypsy_RT_Integrase-like"/>
</dbReference>
<dbReference type="Proteomes" id="UP001311915">
    <property type="component" value="Unassembled WGS sequence"/>
</dbReference>
<gene>
    <name evidence="1" type="ORF">R3W88_007872</name>
</gene>
<accession>A0AAV9M6P5</accession>
<evidence type="ECO:0008006" key="3">
    <source>
        <dbReference type="Google" id="ProtNLM"/>
    </source>
</evidence>
<dbReference type="AlphaFoldDB" id="A0AAV9M6P5"/>